<feature type="domain" description="Penicillin-binding protein dimerisation" evidence="6">
    <location>
        <begin position="199"/>
        <end position="347"/>
    </location>
</feature>
<dbReference type="PANTHER" id="PTHR30627">
    <property type="entry name" value="PEPTIDOGLYCAN D,D-TRANSPEPTIDASE"/>
    <property type="match status" value="1"/>
</dbReference>
<dbReference type="Proteomes" id="UP001499978">
    <property type="component" value="Unassembled WGS sequence"/>
</dbReference>
<evidence type="ECO:0000259" key="5">
    <source>
        <dbReference type="Pfam" id="PF00905"/>
    </source>
</evidence>
<dbReference type="Gene3D" id="3.40.710.10">
    <property type="entry name" value="DD-peptidase/beta-lactamase superfamily"/>
    <property type="match status" value="1"/>
</dbReference>
<feature type="domain" description="Penicillin-binding protein transpeptidase" evidence="5">
    <location>
        <begin position="399"/>
        <end position="704"/>
    </location>
</feature>
<proteinExistence type="inferred from homology"/>
<name>A0ABN3NA75_9ACTN</name>
<dbReference type="RefSeq" id="WP_344169684.1">
    <property type="nucleotide sequence ID" value="NZ_BAAARY010000004.1"/>
</dbReference>
<comment type="caution">
    <text evidence="7">The sequence shown here is derived from an EMBL/GenBank/DDBJ whole genome shotgun (WGS) entry which is preliminary data.</text>
</comment>
<accession>A0ABN3NA75</accession>
<dbReference type="InterPro" id="IPR005311">
    <property type="entry name" value="PBP_dimer"/>
</dbReference>
<dbReference type="Gene3D" id="3.90.1310.10">
    <property type="entry name" value="Penicillin-binding protein 2a (Domain 2)"/>
    <property type="match status" value="1"/>
</dbReference>
<dbReference type="Pfam" id="PF03717">
    <property type="entry name" value="PBP_dimer"/>
    <property type="match status" value="1"/>
</dbReference>
<dbReference type="Pfam" id="PF00905">
    <property type="entry name" value="Transpeptidase"/>
    <property type="match status" value="1"/>
</dbReference>
<gene>
    <name evidence="7" type="primary">ftsI</name>
    <name evidence="7" type="ORF">GCM10010201_12650</name>
</gene>
<reference evidence="7 8" key="1">
    <citation type="journal article" date="2019" name="Int. J. Syst. Evol. Microbiol.">
        <title>The Global Catalogue of Microorganisms (GCM) 10K type strain sequencing project: providing services to taxonomists for standard genome sequencing and annotation.</title>
        <authorList>
            <consortium name="The Broad Institute Genomics Platform"/>
            <consortium name="The Broad Institute Genome Sequencing Center for Infectious Disease"/>
            <person name="Wu L."/>
            <person name="Ma J."/>
        </authorList>
    </citation>
    <scope>NUCLEOTIDE SEQUENCE [LARGE SCALE GENOMIC DNA]</scope>
    <source>
        <strain evidence="7 8">JCM 3367</strain>
    </source>
</reference>
<evidence type="ECO:0000256" key="4">
    <source>
        <dbReference type="SAM" id="MobiDB-lite"/>
    </source>
</evidence>
<dbReference type="InterPro" id="IPR050515">
    <property type="entry name" value="Beta-lactam/transpept"/>
</dbReference>
<dbReference type="InterPro" id="IPR001460">
    <property type="entry name" value="PCN-bd_Tpept"/>
</dbReference>
<evidence type="ECO:0000256" key="1">
    <source>
        <dbReference type="ARBA" id="ARBA00004370"/>
    </source>
</evidence>
<keyword evidence="7" id="KW-0132">Cell division</keyword>
<comment type="similarity">
    <text evidence="2">Belongs to the transpeptidase family.</text>
</comment>
<feature type="region of interest" description="Disordered" evidence="4">
    <location>
        <begin position="1"/>
        <end position="152"/>
    </location>
</feature>
<evidence type="ECO:0000313" key="7">
    <source>
        <dbReference type="EMBL" id="GAA2517297.1"/>
    </source>
</evidence>
<feature type="compositionally biased region" description="Low complexity" evidence="4">
    <location>
        <begin position="89"/>
        <end position="108"/>
    </location>
</feature>
<dbReference type="PANTHER" id="PTHR30627:SF1">
    <property type="entry name" value="PEPTIDOGLYCAN D,D-TRANSPEPTIDASE FTSI"/>
    <property type="match status" value="1"/>
</dbReference>
<dbReference type="GO" id="GO:0051301">
    <property type="term" value="P:cell division"/>
    <property type="evidence" value="ECO:0007669"/>
    <property type="project" value="UniProtKB-KW"/>
</dbReference>
<sequence length="727" mass="76636">MPRSSEPPVDGGDPPRRAPRRGLGDARSYTPRGRALREQPRSGSADGPSGRSADPFRPALRVLDGGEARSRSGRAAPKPSDDEPRGAGRRVAAPRGAARAAATATDRTPGQRGRAADSPPRRGAKTGAPSPRSRVAGRTRRAPGPPPTLGDPRRRLRLATVLVLAMFAALGVRLVAVQVGGASDMARDGLRLRLTTVALPAERGSITDRHGAVLAHSVESRLVYVDPALVKDPDAAAKTLAPLLGVPVSQLLPKVQKHTLPDGRESRYAELKGGLPRQLAEKVMALGIEGVQVAADERREVPGHDLAANLIGFVGDERFGLEGLEARYDELLRGRPGELEYETGASNGSYSKTEIPGGYRRETPAQPGSSLRLTIDRDVQFHAQRTLYEHMRSVRADWGAAVVLDARNGEVLSQVSYPTYDAADPIRYPAEDREDRASAAVVDPGSVHKALVMGAALQEGVLRPDMSIMVGPTIKKGDQVFRDTHPNYKPRAMSLAGIMAYSSNVGTIRIADELGAQKLYEYQKAFGLGRATGEGVAGEAEGLVQPPSRWSGSSYGSVPIGHGVAVTPVQMAAAYGAIANDGTWVQPHLIREVLAPDGKARPAIPVATRRVLSPENAAAVRQALEAVVSVEGATGTAAAIRGYRVAGKTGTGAQVVGGRYVASEVASFVGMAPAENPRFVIAVFARSSGGGGGAVAAPAFRDIMSFVLSRSKTPPTLTPPPRFVLYP</sequence>
<comment type="subcellular location">
    <subcellularLocation>
        <location evidence="1">Membrane</location>
    </subcellularLocation>
</comment>
<dbReference type="SUPFAM" id="SSF56601">
    <property type="entry name" value="beta-lactamase/transpeptidase-like"/>
    <property type="match status" value="1"/>
</dbReference>
<keyword evidence="8" id="KW-1185">Reference proteome</keyword>
<dbReference type="EMBL" id="BAAARY010000004">
    <property type="protein sequence ID" value="GAA2517297.1"/>
    <property type="molecule type" value="Genomic_DNA"/>
</dbReference>
<evidence type="ECO:0000259" key="6">
    <source>
        <dbReference type="Pfam" id="PF03717"/>
    </source>
</evidence>
<evidence type="ECO:0000313" key="8">
    <source>
        <dbReference type="Proteomes" id="UP001499978"/>
    </source>
</evidence>
<dbReference type="SUPFAM" id="SSF56519">
    <property type="entry name" value="Penicillin binding protein dimerisation domain"/>
    <property type="match status" value="1"/>
</dbReference>
<organism evidence="7 8">
    <name type="scientific">Pilimelia columellifera subsp. columellifera</name>
    <dbReference type="NCBI Taxonomy" id="706583"/>
    <lineage>
        <taxon>Bacteria</taxon>
        <taxon>Bacillati</taxon>
        <taxon>Actinomycetota</taxon>
        <taxon>Actinomycetes</taxon>
        <taxon>Micromonosporales</taxon>
        <taxon>Micromonosporaceae</taxon>
        <taxon>Pilimelia</taxon>
    </lineage>
</organism>
<feature type="region of interest" description="Disordered" evidence="4">
    <location>
        <begin position="339"/>
        <end position="368"/>
    </location>
</feature>
<keyword evidence="7" id="KW-0131">Cell cycle</keyword>
<keyword evidence="3" id="KW-0472">Membrane</keyword>
<dbReference type="InterPro" id="IPR036138">
    <property type="entry name" value="PBP_dimer_sf"/>
</dbReference>
<dbReference type="Gene3D" id="3.30.450.330">
    <property type="match status" value="1"/>
</dbReference>
<evidence type="ECO:0000256" key="2">
    <source>
        <dbReference type="ARBA" id="ARBA00007171"/>
    </source>
</evidence>
<protein>
    <submittedName>
        <fullName evidence="7">Cell division protein FtsI</fullName>
    </submittedName>
</protein>
<dbReference type="InterPro" id="IPR012338">
    <property type="entry name" value="Beta-lactam/transpept-like"/>
</dbReference>
<evidence type="ECO:0000256" key="3">
    <source>
        <dbReference type="ARBA" id="ARBA00023136"/>
    </source>
</evidence>